<dbReference type="GeneID" id="117650323"/>
<gene>
    <name evidence="4" type="primary">LOC117650323</name>
</gene>
<accession>A0A6P8ZW24</accession>
<dbReference type="KEGG" id="tpal:117650323"/>
<dbReference type="Pfam" id="PF01156">
    <property type="entry name" value="IU_nuc_hydro"/>
    <property type="match status" value="1"/>
</dbReference>
<dbReference type="AlphaFoldDB" id="A0A6P8ZW24"/>
<evidence type="ECO:0000259" key="2">
    <source>
        <dbReference type="Pfam" id="PF01156"/>
    </source>
</evidence>
<comment type="similarity">
    <text evidence="1">Belongs to the IUNH family.</text>
</comment>
<dbReference type="Gene3D" id="3.90.245.10">
    <property type="entry name" value="Ribonucleoside hydrolase-like"/>
    <property type="match status" value="1"/>
</dbReference>
<sequence length="393" mass="41332">MTGTRTGTRTASLRRAASPVLAASLATVLAVFLTVPATGCRGSACCAIAGAALGAGADMTERLLVVDTDAGADDAMALLVLLGAEAEQPGGVEGTRVRVLAVTCAQGNTGLRNVTRNVLATLRTAGRADVPVFGGAAQSLLVTPPTDHHFGEDGLGDFLPANDSYSSVQVEHAAVALVRLARRYPGRISLVCLGPMTNVALASRLDPEFLDNLRDVFVLGGSSMGVGNTKAATEFNVYMDAEAFEAVLRSVPKPVFLLPWETVTATNFSQEWRRDRLGALATPQMEFLNLAERRTRSGKRYNPADAMLALFVLRPDLITERTTTNVQVVLGDGFARAATLVDYVGRSGKAANAVLLQRADRALAECLLLELLSAPVSVSSRADKAHKAVAGED</sequence>
<reference evidence="4" key="1">
    <citation type="submission" date="2025-08" db="UniProtKB">
        <authorList>
            <consortium name="RefSeq"/>
        </authorList>
    </citation>
    <scope>IDENTIFICATION</scope>
    <source>
        <tissue evidence="4">Total insect</tissue>
    </source>
</reference>
<dbReference type="GO" id="GO:0016799">
    <property type="term" value="F:hydrolase activity, hydrolyzing N-glycosyl compounds"/>
    <property type="evidence" value="ECO:0007669"/>
    <property type="project" value="InterPro"/>
</dbReference>
<keyword evidence="3" id="KW-1185">Reference proteome</keyword>
<evidence type="ECO:0000313" key="4">
    <source>
        <dbReference type="RefSeq" id="XP_034249562.1"/>
    </source>
</evidence>
<dbReference type="PANTHER" id="PTHR46190:SF1">
    <property type="entry name" value="SI:CH211-201H21.5"/>
    <property type="match status" value="1"/>
</dbReference>
<evidence type="ECO:0000313" key="3">
    <source>
        <dbReference type="Proteomes" id="UP000515158"/>
    </source>
</evidence>
<dbReference type="OrthoDB" id="432381at2759"/>
<dbReference type="InterPro" id="IPR052775">
    <property type="entry name" value="IUN_hydrolase"/>
</dbReference>
<proteinExistence type="inferred from homology"/>
<dbReference type="InterPro" id="IPR001910">
    <property type="entry name" value="Inosine/uridine_hydrolase_dom"/>
</dbReference>
<dbReference type="RefSeq" id="XP_034249562.1">
    <property type="nucleotide sequence ID" value="XM_034393671.1"/>
</dbReference>
<dbReference type="InterPro" id="IPR036452">
    <property type="entry name" value="Ribo_hydro-like"/>
</dbReference>
<organism evidence="4">
    <name type="scientific">Thrips palmi</name>
    <name type="common">Melon thrips</name>
    <dbReference type="NCBI Taxonomy" id="161013"/>
    <lineage>
        <taxon>Eukaryota</taxon>
        <taxon>Metazoa</taxon>
        <taxon>Ecdysozoa</taxon>
        <taxon>Arthropoda</taxon>
        <taxon>Hexapoda</taxon>
        <taxon>Insecta</taxon>
        <taxon>Pterygota</taxon>
        <taxon>Neoptera</taxon>
        <taxon>Paraneoptera</taxon>
        <taxon>Thysanoptera</taxon>
        <taxon>Terebrantia</taxon>
        <taxon>Thripoidea</taxon>
        <taxon>Thripidae</taxon>
        <taxon>Thrips</taxon>
    </lineage>
</organism>
<dbReference type="SUPFAM" id="SSF53590">
    <property type="entry name" value="Nucleoside hydrolase"/>
    <property type="match status" value="1"/>
</dbReference>
<protein>
    <submittedName>
        <fullName evidence="4">Uncharacterized protein C1683.06c-like isoform X1</fullName>
    </submittedName>
</protein>
<dbReference type="PANTHER" id="PTHR46190">
    <property type="entry name" value="SI:CH211-201H21.5-RELATED"/>
    <property type="match status" value="1"/>
</dbReference>
<evidence type="ECO:0000256" key="1">
    <source>
        <dbReference type="ARBA" id="ARBA00009176"/>
    </source>
</evidence>
<name>A0A6P8ZW24_THRPL</name>
<dbReference type="Proteomes" id="UP000515158">
    <property type="component" value="Unplaced"/>
</dbReference>
<feature type="domain" description="Inosine/uridine-preferring nucleoside hydrolase" evidence="2">
    <location>
        <begin position="65"/>
        <end position="361"/>
    </location>
</feature>
<dbReference type="InParanoid" id="A0A6P8ZW24"/>